<comment type="caution">
    <text evidence="2">The sequence shown here is derived from an EMBL/GenBank/DDBJ whole genome shotgun (WGS) entry which is preliminary data.</text>
</comment>
<feature type="transmembrane region" description="Helical" evidence="1">
    <location>
        <begin position="29"/>
        <end position="52"/>
    </location>
</feature>
<keyword evidence="1" id="KW-1133">Transmembrane helix</keyword>
<sequence length="66" mass="7508">MDDEILKQLKENQVLLEKTYKTVERLKKYFMWTLIITVITVILPIIGLMFLLPTLMGSLGGGILGL</sequence>
<evidence type="ECO:0000256" key="1">
    <source>
        <dbReference type="SAM" id="Phobius"/>
    </source>
</evidence>
<name>A0A1G2PQE1_9BACT</name>
<keyword evidence="1" id="KW-0812">Transmembrane</keyword>
<accession>A0A1G2PQE1</accession>
<reference evidence="2 3" key="1">
    <citation type="journal article" date="2016" name="Nat. Commun.">
        <title>Thousands of microbial genomes shed light on interconnected biogeochemical processes in an aquifer system.</title>
        <authorList>
            <person name="Anantharaman K."/>
            <person name="Brown C.T."/>
            <person name="Hug L.A."/>
            <person name="Sharon I."/>
            <person name="Castelle C.J."/>
            <person name="Probst A.J."/>
            <person name="Thomas B.C."/>
            <person name="Singh A."/>
            <person name="Wilkins M.J."/>
            <person name="Karaoz U."/>
            <person name="Brodie E.L."/>
            <person name="Williams K.H."/>
            <person name="Hubbard S.S."/>
            <person name="Banfield J.F."/>
        </authorList>
    </citation>
    <scope>NUCLEOTIDE SEQUENCE [LARGE SCALE GENOMIC DNA]</scope>
</reference>
<proteinExistence type="predicted"/>
<organism evidence="2 3">
    <name type="scientific">Candidatus Terrybacteria bacterium RIFCSPLOWO2_01_FULL_40_23</name>
    <dbReference type="NCBI Taxonomy" id="1802366"/>
    <lineage>
        <taxon>Bacteria</taxon>
        <taxon>Candidatus Terryibacteriota</taxon>
    </lineage>
</organism>
<evidence type="ECO:0000313" key="3">
    <source>
        <dbReference type="Proteomes" id="UP000176951"/>
    </source>
</evidence>
<dbReference type="EMBL" id="MHSW01000034">
    <property type="protein sequence ID" value="OHA50547.1"/>
    <property type="molecule type" value="Genomic_DNA"/>
</dbReference>
<dbReference type="AlphaFoldDB" id="A0A1G2PQE1"/>
<gene>
    <name evidence="2" type="ORF">A3A97_03165</name>
</gene>
<protein>
    <submittedName>
        <fullName evidence="2">Uncharacterized protein</fullName>
    </submittedName>
</protein>
<keyword evidence="1" id="KW-0472">Membrane</keyword>
<evidence type="ECO:0000313" key="2">
    <source>
        <dbReference type="EMBL" id="OHA50547.1"/>
    </source>
</evidence>
<dbReference type="Proteomes" id="UP000176951">
    <property type="component" value="Unassembled WGS sequence"/>
</dbReference>